<keyword evidence="2" id="KW-1185">Reference proteome</keyword>
<evidence type="ECO:0000313" key="2">
    <source>
        <dbReference type="Proteomes" id="UP000728185"/>
    </source>
</evidence>
<organism evidence="1 2">
    <name type="scientific">Fasciolopsis buskii</name>
    <dbReference type="NCBI Taxonomy" id="27845"/>
    <lineage>
        <taxon>Eukaryota</taxon>
        <taxon>Metazoa</taxon>
        <taxon>Spiralia</taxon>
        <taxon>Lophotrochozoa</taxon>
        <taxon>Platyhelminthes</taxon>
        <taxon>Trematoda</taxon>
        <taxon>Digenea</taxon>
        <taxon>Plagiorchiida</taxon>
        <taxon>Echinostomata</taxon>
        <taxon>Echinostomatoidea</taxon>
        <taxon>Fasciolidae</taxon>
        <taxon>Fasciolopsis</taxon>
    </lineage>
</organism>
<gene>
    <name evidence="1" type="ORF">FBUS_11843</name>
</gene>
<evidence type="ECO:0000313" key="1">
    <source>
        <dbReference type="EMBL" id="KAA0195952.1"/>
    </source>
</evidence>
<sequence>MWTVSDLNELNSYLAERLKINQDRLAHLRDILQIKCSVNRRLKATLQILQKDLQPPSSEALSQQQ</sequence>
<accession>A0A8E0VLV5</accession>
<comment type="caution">
    <text evidence="1">The sequence shown here is derived from an EMBL/GenBank/DDBJ whole genome shotgun (WGS) entry which is preliminary data.</text>
</comment>
<name>A0A8E0VLV5_9TREM</name>
<dbReference type="Proteomes" id="UP000728185">
    <property type="component" value="Unassembled WGS sequence"/>
</dbReference>
<feature type="non-terminal residue" evidence="1">
    <location>
        <position position="1"/>
    </location>
</feature>
<reference evidence="1" key="1">
    <citation type="submission" date="2019-05" db="EMBL/GenBank/DDBJ databases">
        <title>Annotation for the trematode Fasciolopsis buski.</title>
        <authorList>
            <person name="Choi Y.-J."/>
        </authorList>
    </citation>
    <scope>NUCLEOTIDE SEQUENCE</scope>
    <source>
        <strain evidence="1">HT</strain>
        <tissue evidence="1">Whole worm</tissue>
    </source>
</reference>
<dbReference type="EMBL" id="LUCM01003324">
    <property type="protein sequence ID" value="KAA0195952.1"/>
    <property type="molecule type" value="Genomic_DNA"/>
</dbReference>
<proteinExistence type="predicted"/>
<dbReference type="AlphaFoldDB" id="A0A8E0VLV5"/>
<protein>
    <submittedName>
        <fullName evidence="1">Uncharacterized protein</fullName>
    </submittedName>
</protein>